<keyword evidence="1" id="KW-0472">Membrane</keyword>
<dbReference type="Pfam" id="PF02943">
    <property type="entry name" value="FeThRed_B"/>
    <property type="match status" value="1"/>
</dbReference>
<dbReference type="Pfam" id="PF11902">
    <property type="entry name" value="DUF3422"/>
    <property type="match status" value="1"/>
</dbReference>
<proteinExistence type="predicted"/>
<dbReference type="AlphaFoldDB" id="A6UTS1"/>
<dbReference type="InterPro" id="IPR036249">
    <property type="entry name" value="Thioredoxin-like_sf"/>
</dbReference>
<dbReference type="OrthoDB" id="45654at2157"/>
<dbReference type="STRING" id="419665.Maeo_0305"/>
<keyword evidence="4" id="KW-1185">Reference proteome</keyword>
<feature type="transmembrane region" description="Helical" evidence="1">
    <location>
        <begin position="524"/>
        <end position="542"/>
    </location>
</feature>
<keyword evidence="1" id="KW-0812">Transmembrane</keyword>
<dbReference type="KEGG" id="mae:Maeo_0305"/>
<dbReference type="RefSeq" id="WP_011973025.1">
    <property type="nucleotide sequence ID" value="NC_009635.1"/>
</dbReference>
<dbReference type="Proteomes" id="UP000001106">
    <property type="component" value="Chromosome"/>
</dbReference>
<sequence length="582" mass="67685">MANNLLKLYVNSTCPLCNILKNILEYNNIKFELINIEDIEESDLNEEFKVFNNIGDIKNIAFPSIVLGNEIIVGYNIEKLEKLLNKKLLKPPVTEKSFIDFAKHNKHNNDSNDKNNLIEYYNKVELFSEYSGYYLNPDKDYVLNVLNTQLKNQENGIKYCPCKLGNVPCPCPDVKHEIKTYGHCFCGLYVSNEYIENWKKMDTPLMLSNRNIKKYEDIPNNINSHFLKIHILFNKGMIEGNSKSSDLIIEELLDKTYRLKNSGYGIKNDILIKFKEDEAHKNLQLWYNDFNDYYNNKNKVGDIFSDYEFDIAINVPIEVPDGEKIEYNGLTITTNYNTTQYRRRYLIEGNNLNIINGIDNIIVLEVVGQMNEIMNDLYLEYSKKVESLQQDINQLVIDVNIDKEHSFEEYLSMLSISVKNISNLQEKLTKKYSLFEYYMAKKLDDQKFKSFLDSAGYSMEYRELLNDFTHLLNELSIMKNTVNELIGILETNVNISQNNKTINLQNEIHKTAKTQLNMHRAVEGLYTIFAAFYFTELALIVFEGLNHAHIVKYDAYVLASFFVPVAMLLGVVVSKKLKNKYG</sequence>
<gene>
    <name evidence="3" type="ordered locus">Maeo_0305</name>
</gene>
<dbReference type="SUPFAM" id="SSF57662">
    <property type="entry name" value="Ferredoxin thioredoxin reductase (FTR), catalytic beta chain"/>
    <property type="match status" value="1"/>
</dbReference>
<keyword evidence="1" id="KW-1133">Transmembrane helix</keyword>
<organism evidence="3 4">
    <name type="scientific">Methanococcus aeolicus (strain ATCC BAA-1280 / DSM 17508 / OCM 812 / Nankai-3)</name>
    <dbReference type="NCBI Taxonomy" id="419665"/>
    <lineage>
        <taxon>Archaea</taxon>
        <taxon>Methanobacteriati</taxon>
        <taxon>Methanobacteriota</taxon>
        <taxon>Methanomada group</taxon>
        <taxon>Methanococci</taxon>
        <taxon>Methanococcales</taxon>
        <taxon>Methanococcaceae</taxon>
        <taxon>Methanococcus</taxon>
    </lineage>
</organism>
<evidence type="ECO:0000256" key="1">
    <source>
        <dbReference type="SAM" id="Phobius"/>
    </source>
</evidence>
<evidence type="ECO:0000313" key="3">
    <source>
        <dbReference type="EMBL" id="ABR55893.1"/>
    </source>
</evidence>
<accession>A6UTS1</accession>
<protein>
    <submittedName>
        <fullName evidence="3">Ferredoxin-thioredoxin reductase catalytic subunit-like protein</fullName>
    </submittedName>
</protein>
<feature type="transmembrane region" description="Helical" evidence="1">
    <location>
        <begin position="554"/>
        <end position="573"/>
    </location>
</feature>
<dbReference type="Gene3D" id="3.40.30.10">
    <property type="entry name" value="Glutaredoxin"/>
    <property type="match status" value="1"/>
</dbReference>
<reference evidence="3" key="1">
    <citation type="submission" date="2007-06" db="EMBL/GenBank/DDBJ databases">
        <title>Complete sequence of Methanococcus aeolicus Nankai-3.</title>
        <authorList>
            <consortium name="US DOE Joint Genome Institute"/>
            <person name="Copeland A."/>
            <person name="Lucas S."/>
            <person name="Lapidus A."/>
            <person name="Barry K."/>
            <person name="Glavina del Rio T."/>
            <person name="Dalin E."/>
            <person name="Tice H."/>
            <person name="Pitluck S."/>
            <person name="Chain P."/>
            <person name="Malfatti S."/>
            <person name="Shin M."/>
            <person name="Vergez L."/>
            <person name="Schmutz J."/>
            <person name="Larimer F."/>
            <person name="Land M."/>
            <person name="Hauser L."/>
            <person name="Kyrpides N."/>
            <person name="Lykidis A."/>
            <person name="Sieprawska-Lupa M."/>
            <person name="Whitman W.B."/>
            <person name="Richardson P."/>
        </authorList>
    </citation>
    <scope>NUCLEOTIDE SEQUENCE [LARGE SCALE GENOMIC DNA]</scope>
    <source>
        <strain evidence="3">Nankai-3</strain>
    </source>
</reference>
<dbReference type="eggNOG" id="arCOG01099">
    <property type="taxonomic scope" value="Archaea"/>
</dbReference>
<feature type="domain" description="Glutaredoxin" evidence="2">
    <location>
        <begin position="7"/>
        <end position="71"/>
    </location>
</feature>
<evidence type="ECO:0000313" key="4">
    <source>
        <dbReference type="Proteomes" id="UP000001106"/>
    </source>
</evidence>
<dbReference type="Pfam" id="PF00462">
    <property type="entry name" value="Glutaredoxin"/>
    <property type="match status" value="1"/>
</dbReference>
<dbReference type="EMBL" id="CP000743">
    <property type="protein sequence ID" value="ABR55893.1"/>
    <property type="molecule type" value="Genomic_DNA"/>
</dbReference>
<dbReference type="InterPro" id="IPR036644">
    <property type="entry name" value="FTR_bsu_sf"/>
</dbReference>
<dbReference type="InterPro" id="IPR021830">
    <property type="entry name" value="DUF3422"/>
</dbReference>
<dbReference type="GO" id="GO:0016730">
    <property type="term" value="F:oxidoreductase activity, acting on iron-sulfur proteins as donors"/>
    <property type="evidence" value="ECO:0007669"/>
    <property type="project" value="InterPro"/>
</dbReference>
<dbReference type="PROSITE" id="PS51354">
    <property type="entry name" value="GLUTAREDOXIN_2"/>
    <property type="match status" value="1"/>
</dbReference>
<evidence type="ECO:0000259" key="2">
    <source>
        <dbReference type="Pfam" id="PF00462"/>
    </source>
</evidence>
<name>A6UTS1_META3</name>
<dbReference type="GeneID" id="25393348"/>
<dbReference type="InterPro" id="IPR004209">
    <property type="entry name" value="FTR_bsu"/>
</dbReference>
<dbReference type="SUPFAM" id="SSF52833">
    <property type="entry name" value="Thioredoxin-like"/>
    <property type="match status" value="1"/>
</dbReference>
<dbReference type="InterPro" id="IPR002109">
    <property type="entry name" value="Glutaredoxin"/>
</dbReference>
<dbReference type="Gene3D" id="3.90.460.10">
    <property type="entry name" value="Ferredoxin thioredoxin reductase catalytic beta subunit"/>
    <property type="match status" value="1"/>
</dbReference>
<dbReference type="HOGENOM" id="CLU_468236_0_0_2"/>